<organism evidence="1 2">
    <name type="scientific">Vitis vinifera</name>
    <name type="common">Grape</name>
    <dbReference type="NCBI Taxonomy" id="29760"/>
    <lineage>
        <taxon>Eukaryota</taxon>
        <taxon>Viridiplantae</taxon>
        <taxon>Streptophyta</taxon>
        <taxon>Embryophyta</taxon>
        <taxon>Tracheophyta</taxon>
        <taxon>Spermatophyta</taxon>
        <taxon>Magnoliopsida</taxon>
        <taxon>eudicotyledons</taxon>
        <taxon>Gunneridae</taxon>
        <taxon>Pentapetalae</taxon>
        <taxon>rosids</taxon>
        <taxon>Vitales</taxon>
        <taxon>Vitaceae</taxon>
        <taxon>Viteae</taxon>
        <taxon>Vitis</taxon>
    </lineage>
</organism>
<sequence>MKSFTSIGNNKERGIEMIVLMVTKHRKSLLQVEIKIKEKQHKIWMGFVLLVVGSMGASHAIERLELALVVESRVIWCGICPENKKFVFGKPIEDNKRG</sequence>
<evidence type="ECO:0000313" key="1">
    <source>
        <dbReference type="EMBL" id="RVW53901.1"/>
    </source>
</evidence>
<proteinExistence type="predicted"/>
<dbReference type="EMBL" id="QGNW01001137">
    <property type="protein sequence ID" value="RVW53901.1"/>
    <property type="molecule type" value="Genomic_DNA"/>
</dbReference>
<name>A0A438F1R2_VITVI</name>
<dbReference type="AlphaFoldDB" id="A0A438F1R2"/>
<reference evidence="1 2" key="1">
    <citation type="journal article" date="2018" name="PLoS Genet.">
        <title>Population sequencing reveals clonal diversity and ancestral inbreeding in the grapevine cultivar Chardonnay.</title>
        <authorList>
            <person name="Roach M.J."/>
            <person name="Johnson D.L."/>
            <person name="Bohlmann J."/>
            <person name="van Vuuren H.J."/>
            <person name="Jones S.J."/>
            <person name="Pretorius I.S."/>
            <person name="Schmidt S.A."/>
            <person name="Borneman A.R."/>
        </authorList>
    </citation>
    <scope>NUCLEOTIDE SEQUENCE [LARGE SCALE GENOMIC DNA]</scope>
    <source>
        <strain evidence="2">cv. Chardonnay</strain>
        <tissue evidence="1">Leaf</tissue>
    </source>
</reference>
<dbReference type="Proteomes" id="UP000288805">
    <property type="component" value="Unassembled WGS sequence"/>
</dbReference>
<evidence type="ECO:0000313" key="2">
    <source>
        <dbReference type="Proteomes" id="UP000288805"/>
    </source>
</evidence>
<protein>
    <submittedName>
        <fullName evidence="1">Uncharacterized protein</fullName>
    </submittedName>
</protein>
<accession>A0A438F1R2</accession>
<comment type="caution">
    <text evidence="1">The sequence shown here is derived from an EMBL/GenBank/DDBJ whole genome shotgun (WGS) entry which is preliminary data.</text>
</comment>
<gene>
    <name evidence="1" type="ORF">CK203_101209</name>
</gene>